<comment type="subcellular location">
    <subcellularLocation>
        <location evidence="1">Membrane</location>
        <topology evidence="1">Multi-pass membrane protein</topology>
    </subcellularLocation>
</comment>
<dbReference type="PANTHER" id="PTHR31632">
    <property type="entry name" value="IRON TRANSPORTER FTH1"/>
    <property type="match status" value="1"/>
</dbReference>
<feature type="transmembrane region" description="Helical" evidence="6">
    <location>
        <begin position="229"/>
        <end position="248"/>
    </location>
</feature>
<dbReference type="AlphaFoldDB" id="A0A6L8K6P8"/>
<keyword evidence="5 6" id="KW-0472">Membrane</keyword>
<proteinExistence type="inferred from homology"/>
<evidence type="ECO:0000313" key="7">
    <source>
        <dbReference type="EMBL" id="MYM22635.1"/>
    </source>
</evidence>
<evidence type="ECO:0000256" key="2">
    <source>
        <dbReference type="ARBA" id="ARBA00008333"/>
    </source>
</evidence>
<feature type="transmembrane region" description="Helical" evidence="6">
    <location>
        <begin position="38"/>
        <end position="57"/>
    </location>
</feature>
<feature type="transmembrane region" description="Helical" evidence="6">
    <location>
        <begin position="176"/>
        <end position="196"/>
    </location>
</feature>
<evidence type="ECO:0000256" key="6">
    <source>
        <dbReference type="SAM" id="Phobius"/>
    </source>
</evidence>
<reference evidence="7 8" key="1">
    <citation type="submission" date="2019-12" db="EMBL/GenBank/DDBJ databases">
        <title>Novel species isolated from a subtropical stream in China.</title>
        <authorList>
            <person name="Lu H."/>
        </authorList>
    </citation>
    <scope>NUCLEOTIDE SEQUENCE [LARGE SCALE GENOMIC DNA]</scope>
    <source>
        <strain evidence="7 8">FT135W</strain>
    </source>
</reference>
<dbReference type="PANTHER" id="PTHR31632:SF2">
    <property type="entry name" value="PLASMA MEMBRANE IRON PERMEASE"/>
    <property type="match status" value="1"/>
</dbReference>
<accession>A0A6L8K6P8</accession>
<evidence type="ECO:0000256" key="4">
    <source>
        <dbReference type="ARBA" id="ARBA00022989"/>
    </source>
</evidence>
<feature type="transmembrane region" description="Helical" evidence="6">
    <location>
        <begin position="144"/>
        <end position="164"/>
    </location>
</feature>
<keyword evidence="4 6" id="KW-1133">Transmembrane helix</keyword>
<dbReference type="InterPro" id="IPR004923">
    <property type="entry name" value="FTR1/Fip1/EfeU"/>
</dbReference>
<feature type="transmembrane region" description="Helical" evidence="6">
    <location>
        <begin position="106"/>
        <end position="124"/>
    </location>
</feature>
<dbReference type="GO" id="GO:0015093">
    <property type="term" value="F:ferrous iron transmembrane transporter activity"/>
    <property type="evidence" value="ECO:0007669"/>
    <property type="project" value="TreeGrafter"/>
</dbReference>
<evidence type="ECO:0000313" key="8">
    <source>
        <dbReference type="Proteomes" id="UP000479335"/>
    </source>
</evidence>
<dbReference type="Pfam" id="PF03239">
    <property type="entry name" value="FTR1"/>
    <property type="match status" value="1"/>
</dbReference>
<evidence type="ECO:0000256" key="1">
    <source>
        <dbReference type="ARBA" id="ARBA00004141"/>
    </source>
</evidence>
<organism evidence="7 8">
    <name type="scientific">Duganella flavida</name>
    <dbReference type="NCBI Taxonomy" id="2692175"/>
    <lineage>
        <taxon>Bacteria</taxon>
        <taxon>Pseudomonadati</taxon>
        <taxon>Pseudomonadota</taxon>
        <taxon>Betaproteobacteria</taxon>
        <taxon>Burkholderiales</taxon>
        <taxon>Oxalobacteraceae</taxon>
        <taxon>Telluria group</taxon>
        <taxon>Duganella</taxon>
    </lineage>
</organism>
<gene>
    <name evidence="7" type="ORF">GTP46_08250</name>
</gene>
<comment type="caution">
    <text evidence="7">The sequence shown here is derived from an EMBL/GenBank/DDBJ whole genome shotgun (WGS) entry which is preliminary data.</text>
</comment>
<evidence type="ECO:0000256" key="5">
    <source>
        <dbReference type="ARBA" id="ARBA00023136"/>
    </source>
</evidence>
<dbReference type="Proteomes" id="UP000479335">
    <property type="component" value="Unassembled WGS sequence"/>
</dbReference>
<sequence length="265" mass="28167">MFPTLMVTFREGVEAFLVIAVTFAYLKKTQRLHLVAALKWGVIAALAVSAVFGVGLVRAGTLTAVTEGWLALAALILVVSCTAHMMNNGPRLGAGIHARIEAADAAHPAAAQVGVFMFVLLMISREGVETATMLAAIAANARSGDLLIGGVLGTVAAAALSLTWAMHGKKINLAKFFQVTALFMMLFAIQLAIYAFHEFTEGGTVPGIDNARWHLLTEPWGPDGRYGAWLSYSLGLVPASFIAITALARHLRATVRPTSLLKNQK</sequence>
<keyword evidence="3 6" id="KW-0812">Transmembrane</keyword>
<dbReference type="RefSeq" id="WP_161006134.1">
    <property type="nucleotide sequence ID" value="NZ_WWCN01000004.1"/>
</dbReference>
<comment type="similarity">
    <text evidence="2">Belongs to the oxidase-dependent Fe transporter (OFeT) (TC 9.A.10.1) family.</text>
</comment>
<evidence type="ECO:0000256" key="3">
    <source>
        <dbReference type="ARBA" id="ARBA00022692"/>
    </source>
</evidence>
<feature type="transmembrane region" description="Helical" evidence="6">
    <location>
        <begin position="69"/>
        <end position="86"/>
    </location>
</feature>
<keyword evidence="8" id="KW-1185">Reference proteome</keyword>
<dbReference type="EMBL" id="WWCN01000004">
    <property type="protein sequence ID" value="MYM22635.1"/>
    <property type="molecule type" value="Genomic_DNA"/>
</dbReference>
<name>A0A6L8K6P8_9BURK</name>
<protein>
    <submittedName>
        <fullName evidence="7">Iron permease FTR1</fullName>
    </submittedName>
</protein>
<dbReference type="GO" id="GO:0033573">
    <property type="term" value="C:high-affinity iron permease complex"/>
    <property type="evidence" value="ECO:0007669"/>
    <property type="project" value="InterPro"/>
</dbReference>